<dbReference type="Pfam" id="PF13894">
    <property type="entry name" value="zf-C2H2_4"/>
    <property type="match status" value="1"/>
</dbReference>
<evidence type="ECO:0000259" key="7">
    <source>
        <dbReference type="PROSITE" id="PS50157"/>
    </source>
</evidence>
<dbReference type="GO" id="GO:0043565">
    <property type="term" value="F:sequence-specific DNA binding"/>
    <property type="evidence" value="ECO:0007669"/>
    <property type="project" value="TreeGrafter"/>
</dbReference>
<dbReference type="PANTHER" id="PTHR24408:SF58">
    <property type="entry name" value="TRANSCRIPTION FACTOR (TFIIIA), PUTATIVE (AFU_ORTHOLOGUE AFUA_1G05150)-RELATED"/>
    <property type="match status" value="1"/>
</dbReference>
<feature type="domain" description="C2H2-type" evidence="7">
    <location>
        <begin position="488"/>
        <end position="515"/>
    </location>
</feature>
<organism evidence="8 9">
    <name type="scientific">Araneus ventricosus</name>
    <name type="common">Orbweaver spider</name>
    <name type="synonym">Epeira ventricosa</name>
    <dbReference type="NCBI Taxonomy" id="182803"/>
    <lineage>
        <taxon>Eukaryota</taxon>
        <taxon>Metazoa</taxon>
        <taxon>Ecdysozoa</taxon>
        <taxon>Arthropoda</taxon>
        <taxon>Chelicerata</taxon>
        <taxon>Arachnida</taxon>
        <taxon>Araneae</taxon>
        <taxon>Araneomorphae</taxon>
        <taxon>Entelegynae</taxon>
        <taxon>Araneoidea</taxon>
        <taxon>Araneidae</taxon>
        <taxon>Araneus</taxon>
    </lineage>
</organism>
<feature type="domain" description="C2H2-type" evidence="7">
    <location>
        <begin position="329"/>
        <end position="356"/>
    </location>
</feature>
<feature type="domain" description="C2H2-type" evidence="7">
    <location>
        <begin position="82"/>
        <end position="110"/>
    </location>
</feature>
<sequence length="548" mass="62763">MACEVCHKSYVLNTEDGQFDSDAKPHVCTTCGQSFSLKIQLKRHTLLHANGAPYVCINCSRDSENDESKTYNLRLAKKSDGYVCDVCKESFSSKRMLFRHSAREHSFVKTFPCDDCPECFENASELKKHAATHKLKNTNKRNVNKIEVSGDDSSEQSISKTFSSKKLSCHICNKSFAYQACLDKHIKKSTCKATFSPPSKTVKKPKLEVEQSETHEKKHVCNICGKNFTRKSALEGHEAIHLTEKYDSPYEEFSDGNSLHEEESDEYVQPKKPRLSKIKIQQSYTCDSCNFVCFSKQTLAKHMNNHKEKEESLSGRDGDDTENEDDNLQKCLKCDEKFSSSDALQEHIVVHMKKEGEKKSKVEEEEPGEYPCEICDKVFHSKRRLKKHLLFHVTRKIDVDDSEKLFGGVGRRQRSKDFACEICGKRFAGETCLKKHVLKHENGELSEKKPKRSKKEKIIQTLICEFCNEEFTGRRGAYIKHVHSHTPEVCGICDARFVDRQGLREHCKIHVGTEEGRMFMECSQKALDAKNGLLPPEPKVEYIYLVLR</sequence>
<feature type="domain" description="C2H2-type" evidence="7">
    <location>
        <begin position="370"/>
        <end position="397"/>
    </location>
</feature>
<dbReference type="PROSITE" id="PS50157">
    <property type="entry name" value="ZINC_FINGER_C2H2_2"/>
    <property type="match status" value="9"/>
</dbReference>
<gene>
    <name evidence="8" type="primary">ZNF845_0</name>
    <name evidence="8" type="ORF">AVEN_127076_1</name>
</gene>
<dbReference type="PANTHER" id="PTHR24408">
    <property type="entry name" value="ZINC FINGER PROTEIN"/>
    <property type="match status" value="1"/>
</dbReference>
<feature type="domain" description="C2H2-type" evidence="7">
    <location>
        <begin position="219"/>
        <end position="246"/>
    </location>
</feature>
<evidence type="ECO:0000256" key="1">
    <source>
        <dbReference type="ARBA" id="ARBA00022723"/>
    </source>
</evidence>
<keyword evidence="2" id="KW-0677">Repeat</keyword>
<dbReference type="Pfam" id="PF00096">
    <property type="entry name" value="zf-C2H2"/>
    <property type="match status" value="7"/>
</dbReference>
<evidence type="ECO:0000256" key="4">
    <source>
        <dbReference type="ARBA" id="ARBA00022833"/>
    </source>
</evidence>
<dbReference type="InterPro" id="IPR013087">
    <property type="entry name" value="Znf_C2H2_type"/>
</dbReference>
<comment type="caution">
    <text evidence="8">The sequence shown here is derived from an EMBL/GenBank/DDBJ whole genome shotgun (WGS) entry which is preliminary data.</text>
</comment>
<dbReference type="SMART" id="SM00355">
    <property type="entry name" value="ZnF_C2H2"/>
    <property type="match status" value="11"/>
</dbReference>
<protein>
    <submittedName>
        <fullName evidence="8">Zinc finger protein 845</fullName>
    </submittedName>
</protein>
<dbReference type="FunFam" id="3.30.160.60:FF:000065">
    <property type="entry name" value="B-cell CLL/lymphoma 6, member B"/>
    <property type="match status" value="1"/>
</dbReference>
<dbReference type="InterPro" id="IPR036236">
    <property type="entry name" value="Znf_C2H2_sf"/>
</dbReference>
<feature type="domain" description="C2H2-type" evidence="7">
    <location>
        <begin position="418"/>
        <end position="445"/>
    </location>
</feature>
<accession>A0A4Y2MVH8</accession>
<feature type="domain" description="C2H2-type" evidence="7">
    <location>
        <begin position="111"/>
        <end position="138"/>
    </location>
</feature>
<evidence type="ECO:0000256" key="3">
    <source>
        <dbReference type="ARBA" id="ARBA00022771"/>
    </source>
</evidence>
<evidence type="ECO:0000313" key="9">
    <source>
        <dbReference type="Proteomes" id="UP000499080"/>
    </source>
</evidence>
<dbReference type="SUPFAM" id="SSF57667">
    <property type="entry name" value="beta-beta-alpha zinc fingers"/>
    <property type="match status" value="6"/>
</dbReference>
<reference evidence="8 9" key="1">
    <citation type="journal article" date="2019" name="Sci. Rep.">
        <title>Orb-weaving spider Araneus ventricosus genome elucidates the spidroin gene catalogue.</title>
        <authorList>
            <person name="Kono N."/>
            <person name="Nakamura H."/>
            <person name="Ohtoshi R."/>
            <person name="Moran D.A.P."/>
            <person name="Shinohara A."/>
            <person name="Yoshida Y."/>
            <person name="Fujiwara M."/>
            <person name="Mori M."/>
            <person name="Tomita M."/>
            <person name="Arakawa K."/>
        </authorList>
    </citation>
    <scope>NUCLEOTIDE SEQUENCE [LARGE SCALE GENOMIC DNA]</scope>
</reference>
<proteinExistence type="predicted"/>
<feature type="compositionally biased region" description="Basic and acidic residues" evidence="6">
    <location>
        <begin position="305"/>
        <end position="318"/>
    </location>
</feature>
<keyword evidence="9" id="KW-1185">Reference proteome</keyword>
<dbReference type="GO" id="GO:0000981">
    <property type="term" value="F:DNA-binding transcription factor activity, RNA polymerase II-specific"/>
    <property type="evidence" value="ECO:0007669"/>
    <property type="project" value="TreeGrafter"/>
</dbReference>
<dbReference type="FunFam" id="3.30.160.60:FF:000446">
    <property type="entry name" value="Zinc finger protein"/>
    <property type="match status" value="1"/>
</dbReference>
<dbReference type="Proteomes" id="UP000499080">
    <property type="component" value="Unassembled WGS sequence"/>
</dbReference>
<evidence type="ECO:0000256" key="6">
    <source>
        <dbReference type="SAM" id="MobiDB-lite"/>
    </source>
</evidence>
<feature type="domain" description="C2H2-type" evidence="7">
    <location>
        <begin position="26"/>
        <end position="53"/>
    </location>
</feature>
<dbReference type="Gene3D" id="3.30.160.60">
    <property type="entry name" value="Classic Zinc Finger"/>
    <property type="match status" value="6"/>
</dbReference>
<keyword evidence="4" id="KW-0862">Zinc</keyword>
<dbReference type="PROSITE" id="PS00028">
    <property type="entry name" value="ZINC_FINGER_C2H2_1"/>
    <property type="match status" value="9"/>
</dbReference>
<keyword evidence="1" id="KW-0479">Metal-binding</keyword>
<dbReference type="GO" id="GO:0005634">
    <property type="term" value="C:nucleus"/>
    <property type="evidence" value="ECO:0007669"/>
    <property type="project" value="TreeGrafter"/>
</dbReference>
<name>A0A4Y2MVH8_ARAVE</name>
<keyword evidence="3 5" id="KW-0863">Zinc-finger</keyword>
<dbReference type="EMBL" id="BGPR01007804">
    <property type="protein sequence ID" value="GBN29656.1"/>
    <property type="molecule type" value="Genomic_DNA"/>
</dbReference>
<feature type="region of interest" description="Disordered" evidence="6">
    <location>
        <begin position="304"/>
        <end position="324"/>
    </location>
</feature>
<evidence type="ECO:0000256" key="5">
    <source>
        <dbReference type="PROSITE-ProRule" id="PRU00042"/>
    </source>
</evidence>
<dbReference type="GO" id="GO:0008270">
    <property type="term" value="F:zinc ion binding"/>
    <property type="evidence" value="ECO:0007669"/>
    <property type="project" value="UniProtKB-KW"/>
</dbReference>
<feature type="region of interest" description="Disordered" evidence="6">
    <location>
        <begin position="251"/>
        <end position="272"/>
    </location>
</feature>
<evidence type="ECO:0000313" key="8">
    <source>
        <dbReference type="EMBL" id="GBN29656.1"/>
    </source>
</evidence>
<feature type="domain" description="C2H2-type" evidence="7">
    <location>
        <begin position="284"/>
        <end position="311"/>
    </location>
</feature>
<evidence type="ECO:0000256" key="2">
    <source>
        <dbReference type="ARBA" id="ARBA00022737"/>
    </source>
</evidence>
<dbReference type="OrthoDB" id="6077919at2759"/>
<dbReference type="AlphaFoldDB" id="A0A4Y2MVH8"/>